<organism evidence="1 2">
    <name type="scientific">Acinetobacter colistiniresistens</name>
    <dbReference type="NCBI Taxonomy" id="280145"/>
    <lineage>
        <taxon>Bacteria</taxon>
        <taxon>Pseudomonadati</taxon>
        <taxon>Pseudomonadota</taxon>
        <taxon>Gammaproteobacteria</taxon>
        <taxon>Moraxellales</taxon>
        <taxon>Moraxellaceae</taxon>
        <taxon>Acinetobacter</taxon>
    </lineage>
</organism>
<comment type="caution">
    <text evidence="1">The sequence shown here is derived from an EMBL/GenBank/DDBJ whole genome shotgun (WGS) entry which is preliminary data.</text>
</comment>
<evidence type="ECO:0000313" key="1">
    <source>
        <dbReference type="EMBL" id="ENX33479.1"/>
    </source>
</evidence>
<name>N9PIW4_9GAMM</name>
<dbReference type="OrthoDB" id="6713612at2"/>
<dbReference type="Proteomes" id="UP000013009">
    <property type="component" value="Unassembled WGS sequence"/>
</dbReference>
<evidence type="ECO:0000313" key="2">
    <source>
        <dbReference type="Proteomes" id="UP000013009"/>
    </source>
</evidence>
<sequence length="255" mass="29486">MNNYKIKVNDEDESKEAQELFKQLGYQFSSMYFSDEDNSLQVFADGSGSLFDDHDLCSHQELTLPQLRDLVVLKRKDINDANFTLQGNHYYKSSRGDWYFYGLNSWQHSTLTDLEGIEPIQKPEHQSVQEQGLISGADALRALADGKEVEYNERMGGWRLVDKNTLFEIFLEDQGKRFKCYLFRLKPRTIKLEIEIPAPFEPKDDDRIWVLDVHRECGYGPLFFNSAEPKYTQFGAWDSEEKVKAVVAALMGIKG</sequence>
<dbReference type="PATRIC" id="fig|1217695.3.peg.2080"/>
<accession>N9PIW4</accession>
<dbReference type="HOGENOM" id="CLU_1076173_0_0_6"/>
<gene>
    <name evidence="1" type="ORF">F889_02139</name>
</gene>
<proteinExistence type="predicted"/>
<dbReference type="AlphaFoldDB" id="N9PIW4"/>
<keyword evidence="2" id="KW-1185">Reference proteome</keyword>
<dbReference type="EMBL" id="APRZ01000017">
    <property type="protein sequence ID" value="ENX33479.1"/>
    <property type="molecule type" value="Genomic_DNA"/>
</dbReference>
<protein>
    <submittedName>
        <fullName evidence="1">Uncharacterized protein</fullName>
    </submittedName>
</protein>
<dbReference type="RefSeq" id="WP_005273930.1">
    <property type="nucleotide sequence ID" value="NZ_KB850195.1"/>
</dbReference>
<reference evidence="1 2" key="1">
    <citation type="submission" date="2013-02" db="EMBL/GenBank/DDBJ databases">
        <title>The Genome Sequence of Acinetobacter sp. NIPH 1859.</title>
        <authorList>
            <consortium name="The Broad Institute Genome Sequencing Platform"/>
            <consortium name="The Broad Institute Genome Sequencing Center for Infectious Disease"/>
            <person name="Cerqueira G."/>
            <person name="Feldgarden M."/>
            <person name="Courvalin P."/>
            <person name="Perichon B."/>
            <person name="Grillot-Courvalin C."/>
            <person name="Clermont D."/>
            <person name="Rocha E."/>
            <person name="Yoon E.-J."/>
            <person name="Nemec A."/>
            <person name="Walker B."/>
            <person name="Young S.K."/>
            <person name="Zeng Q."/>
            <person name="Gargeya S."/>
            <person name="Fitzgerald M."/>
            <person name="Haas B."/>
            <person name="Abouelleil A."/>
            <person name="Alvarado L."/>
            <person name="Arachchi H.M."/>
            <person name="Berlin A.M."/>
            <person name="Chapman S.B."/>
            <person name="Dewar J."/>
            <person name="Goldberg J."/>
            <person name="Griggs A."/>
            <person name="Gujja S."/>
            <person name="Hansen M."/>
            <person name="Howarth C."/>
            <person name="Imamovic A."/>
            <person name="Larimer J."/>
            <person name="McCowan C."/>
            <person name="Murphy C."/>
            <person name="Neiman D."/>
            <person name="Pearson M."/>
            <person name="Priest M."/>
            <person name="Roberts A."/>
            <person name="Saif S."/>
            <person name="Shea T."/>
            <person name="Sisk P."/>
            <person name="Sykes S."/>
            <person name="Wortman J."/>
            <person name="Nusbaum C."/>
            <person name="Birren B."/>
        </authorList>
    </citation>
    <scope>NUCLEOTIDE SEQUENCE [LARGE SCALE GENOMIC DNA]</scope>
    <source>
        <strain evidence="1 2">NIPH 1859</strain>
    </source>
</reference>